<protein>
    <recommendedName>
        <fullName evidence="3">Integrase catalytic domain-containing protein</fullName>
    </recommendedName>
</protein>
<reference evidence="4 5" key="1">
    <citation type="submission" date="2023-11" db="EMBL/GenBank/DDBJ databases">
        <authorList>
            <person name="Hedman E."/>
            <person name="Englund M."/>
            <person name="Stromberg M."/>
            <person name="Nyberg Akerstrom W."/>
            <person name="Nylinder S."/>
            <person name="Jareborg N."/>
            <person name="Kallberg Y."/>
            <person name="Kronander E."/>
        </authorList>
    </citation>
    <scope>NUCLEOTIDE SEQUENCE [LARGE SCALE GENOMIC DNA]</scope>
</reference>
<dbReference type="GO" id="GO:0042575">
    <property type="term" value="C:DNA polymerase complex"/>
    <property type="evidence" value="ECO:0007669"/>
    <property type="project" value="UniProtKB-ARBA"/>
</dbReference>
<dbReference type="CDD" id="cd01644">
    <property type="entry name" value="RT_pepA17"/>
    <property type="match status" value="1"/>
</dbReference>
<sequence length="1965" mass="222890">MPITRSQGRGTMAWTVGLDDGPSDNTDTVRHQMPPRSPSTTEGAEAPACPRDGGVLLPVPAVVKAGTPKQREQIACPCDGGVHLPVPAVVKAGTPKQRKQIEGNDDIRCASPPTARVYSRAEEPPRGHTDKSTRSKKTTRPNKRVLKAREEVLRIKLELAQISLQMAEEDDESDDYDEDGHSKSEYVRSWLENSVAKQKPTQGATTGGEAPLNKNITKPPPEVVDLSEPPMKLTNKDSKVDEERELLPAVSELTYQDPNAENIPKSPVPQKACQDSKVDEDRGLLPAVSEPAYQDPQPEEATKNPIIKRPNQAPVSNEDRVLRPFISELTSAIAALADKPKPESASSNTFAASKAIMTLPSFSGAHTEWLSFRAIYETTRGYFNDIENTARLRRSLQGRALETVSSELIGHAKPDEIMRELELQFGRPDSIAQAETDKLRGLPRCTEAPRDICTFASKVRGSVVTLRALKRDHYLVNAELLRHLTDKLPNSIRAQWYRIYTEKYDSRPDLGSFSEFITEQARYCSAFAPPEIISGAQNNRPVHRTHTATTKPSPKCSVCEKEGHYGSDCNKFKEADIDKRWQLAKQRNLCFRCLRYRSQTHRCKTTKCGIKGCNATHNRLLHNNRKEKIEGPLKEPQETVANSFAVSKHQAYLKVIPVRVIGPAGAINTHALLDDGSTVSLMDQEIADQIGAKGRLDPFKITAIGNTTLDSPDSQRVKVSLKSLHRKRVPFRARTVASLNLGPQTVRATDIENCKHLKGLKDQLTYDSGNPRILIGQDNWRLLIATQVRRGPPHQPIASLTELGWVLHGAHTKAPHQRVHTANELYTSEENINDQLREYFALESLMINPRKPDSDPEKQAEEILNSSTRQLEDGHIETALLWKKKNIEMPGNYETAINRLVSIEKKLDRNEELKQKYNEEMNSLIQKGYAEIAPKNSTPGKTWYLPHFDVHNPMKPEKFRIVHDAAAKTKGMALNDFLLTGPDLLQSLPGVMMRFRRHNVAVSADIAEMFMQIKVRPEDRDALRYLWRGDRRNEAPQQYRMTSIIFGAASSPCTAIFAKNWNAKRYIKKYPEAVEAIIQNHYMDDYLDSFQSLEDAMRISKEVRDIHKNAHFTLRKWVSNAPEIVKELEPDNETTESVKLGDKGTEEKILGLIWKPSTDQLSFNLKLARLPDNLLQKKPTKREALKIVMSLYDPLGLASPVTIRAKQILQEAWRRGTDWDQELDEDLSNHWSTWIQHLERLKTVSIPRCYPGYSDARSLQVHVFSDASESAYATAVYWRATTPDGQVYVSLVMAKAKVAPLKVTSIPRLELQAAVMGSRVAAAVIQEHHVKPEAVTYWTDSKTVLTWIKKGSRSYKPFVAHRIAAIEDNSKVDDWRWVPTKLNIADTATRDVPPNFDSNHEWYSGPSFLYKEPSAWPTERPTSSEPTGEERSLTITERYRAPLYKEAIPDPTKFSKWERLVRATARVLQFITLCRKTTDRTFYKRTKKNNREEDPDWRRSKCNPRRLAQPPSQVKSKDVNKYITLEAEYIRKAEKLLVHVIQEDSFTQEIADLRNDKRVAHDSRLRPLQIQLKDGIIALRSRIAAVKGVSEDMKGPAILDGDHHITQLYIDWTHRSLHHCGTEPTINEVRQHYWVIRLRPTTKRIVSQCVQCRIRKAQPSMPATGDHPSTRLAHHQRPFTFTGLDYFGPLSVTVGRQHQKRYVALFTCLTSRAVHLEIVKDLSADSAILALRRFAARRGCPTEIYSDNGTNMHGADKELREAFREEASRRGIVWRFITPSAPFMGGVWERLVRCVKTALYTVLHERHPHEDVLTTLLCEVEYTVNSRPLTHISVDSKDNESITPNHFLLGGSARLPTPGVFSEKDANSKKHWRRSQILADMFWQRWVKEYLPELQNRREAHGQGPDLQVGDPVLIADSQLPRNTWPRGRIENIYPGADEQIRTVEVRTANGLIKRPTRKLVPLPK</sequence>
<feature type="region of interest" description="Disordered" evidence="2">
    <location>
        <begin position="257"/>
        <end position="314"/>
    </location>
</feature>
<feature type="coiled-coil region" evidence="1">
    <location>
        <begin position="893"/>
        <end position="927"/>
    </location>
</feature>
<dbReference type="Pfam" id="PF17921">
    <property type="entry name" value="Integrase_H2C2"/>
    <property type="match status" value="1"/>
</dbReference>
<dbReference type="InterPro" id="IPR040676">
    <property type="entry name" value="DUF5641"/>
</dbReference>
<feature type="compositionally biased region" description="Basic residues" evidence="2">
    <location>
        <begin position="134"/>
        <end position="146"/>
    </location>
</feature>
<gene>
    <name evidence="4" type="ORF">PARMNEM_LOCUS20899</name>
</gene>
<dbReference type="SUPFAM" id="SSF56672">
    <property type="entry name" value="DNA/RNA polymerases"/>
    <property type="match status" value="1"/>
</dbReference>
<feature type="compositionally biased region" description="Basic and acidic residues" evidence="2">
    <location>
        <begin position="274"/>
        <end position="283"/>
    </location>
</feature>
<dbReference type="EMBL" id="CAVLGL010000137">
    <property type="protein sequence ID" value="CAK1602389.1"/>
    <property type="molecule type" value="Genomic_DNA"/>
</dbReference>
<dbReference type="SUPFAM" id="SSF53098">
    <property type="entry name" value="Ribonuclease H-like"/>
    <property type="match status" value="1"/>
</dbReference>
<dbReference type="InterPro" id="IPR043502">
    <property type="entry name" value="DNA/RNA_pol_sf"/>
</dbReference>
<evidence type="ECO:0000256" key="1">
    <source>
        <dbReference type="SAM" id="Coils"/>
    </source>
</evidence>
<dbReference type="Proteomes" id="UP001314205">
    <property type="component" value="Unassembled WGS sequence"/>
</dbReference>
<dbReference type="PROSITE" id="PS50994">
    <property type="entry name" value="INTEGRASE"/>
    <property type="match status" value="1"/>
</dbReference>
<dbReference type="InterPro" id="IPR001584">
    <property type="entry name" value="Integrase_cat-core"/>
</dbReference>
<dbReference type="GO" id="GO:0071897">
    <property type="term" value="P:DNA biosynthetic process"/>
    <property type="evidence" value="ECO:0007669"/>
    <property type="project" value="UniProtKB-ARBA"/>
</dbReference>
<dbReference type="InterPro" id="IPR043128">
    <property type="entry name" value="Rev_trsase/Diguanyl_cyclase"/>
</dbReference>
<dbReference type="GO" id="GO:0003676">
    <property type="term" value="F:nucleic acid binding"/>
    <property type="evidence" value="ECO:0007669"/>
    <property type="project" value="InterPro"/>
</dbReference>
<evidence type="ECO:0000313" key="4">
    <source>
        <dbReference type="EMBL" id="CAK1602389.1"/>
    </source>
</evidence>
<dbReference type="GO" id="GO:0015074">
    <property type="term" value="P:DNA integration"/>
    <property type="evidence" value="ECO:0007669"/>
    <property type="project" value="InterPro"/>
</dbReference>
<accession>A0AAV1M7X2</accession>
<dbReference type="Pfam" id="PF05380">
    <property type="entry name" value="Peptidase_A17"/>
    <property type="match status" value="1"/>
</dbReference>
<evidence type="ECO:0000256" key="2">
    <source>
        <dbReference type="SAM" id="MobiDB-lite"/>
    </source>
</evidence>
<evidence type="ECO:0000313" key="5">
    <source>
        <dbReference type="Proteomes" id="UP001314205"/>
    </source>
</evidence>
<dbReference type="Pfam" id="PF18701">
    <property type="entry name" value="DUF5641"/>
    <property type="match status" value="1"/>
</dbReference>
<name>A0AAV1M7X2_9NEOP</name>
<dbReference type="InterPro" id="IPR036397">
    <property type="entry name" value="RNaseH_sf"/>
</dbReference>
<dbReference type="Gene3D" id="3.30.70.270">
    <property type="match status" value="1"/>
</dbReference>
<feature type="region of interest" description="Disordered" evidence="2">
    <location>
        <begin position="192"/>
        <end position="241"/>
    </location>
</feature>
<feature type="compositionally biased region" description="Basic and acidic residues" evidence="2">
    <location>
        <begin position="99"/>
        <end position="108"/>
    </location>
</feature>
<feature type="region of interest" description="Disordered" evidence="2">
    <location>
        <begin position="1485"/>
        <end position="1515"/>
    </location>
</feature>
<dbReference type="Gene3D" id="3.10.10.10">
    <property type="entry name" value="HIV Type 1 Reverse Transcriptase, subunit A, domain 1"/>
    <property type="match status" value="1"/>
</dbReference>
<dbReference type="InterPro" id="IPR008042">
    <property type="entry name" value="Retrotrans_Pao"/>
</dbReference>
<dbReference type="Gene3D" id="3.30.420.10">
    <property type="entry name" value="Ribonuclease H-like superfamily/Ribonuclease H"/>
    <property type="match status" value="1"/>
</dbReference>
<evidence type="ECO:0000259" key="3">
    <source>
        <dbReference type="PROSITE" id="PS50994"/>
    </source>
</evidence>
<feature type="compositionally biased region" description="Polar residues" evidence="2">
    <location>
        <begin position="192"/>
        <end position="204"/>
    </location>
</feature>
<comment type="caution">
    <text evidence="4">The sequence shown here is derived from an EMBL/GenBank/DDBJ whole genome shotgun (WGS) entry which is preliminary data.</text>
</comment>
<feature type="domain" description="Integrase catalytic" evidence="3">
    <location>
        <begin position="1674"/>
        <end position="1852"/>
    </location>
</feature>
<feature type="region of interest" description="Disordered" evidence="2">
    <location>
        <begin position="93"/>
        <end position="146"/>
    </location>
</feature>
<proteinExistence type="predicted"/>
<dbReference type="InterPro" id="IPR041588">
    <property type="entry name" value="Integrase_H2C2"/>
</dbReference>
<feature type="compositionally biased region" description="Basic and acidic residues" evidence="2">
    <location>
        <begin position="119"/>
        <end position="133"/>
    </location>
</feature>
<keyword evidence="5" id="KW-1185">Reference proteome</keyword>
<keyword evidence="1" id="KW-0175">Coiled coil</keyword>
<feature type="region of interest" description="Disordered" evidence="2">
    <location>
        <begin position="1"/>
        <end position="53"/>
    </location>
</feature>
<dbReference type="PANTHER" id="PTHR47331:SF1">
    <property type="entry name" value="GAG-LIKE PROTEIN"/>
    <property type="match status" value="1"/>
</dbReference>
<dbReference type="InterPro" id="IPR012337">
    <property type="entry name" value="RNaseH-like_sf"/>
</dbReference>
<organism evidence="4 5">
    <name type="scientific">Parnassius mnemosyne</name>
    <name type="common">clouded apollo</name>
    <dbReference type="NCBI Taxonomy" id="213953"/>
    <lineage>
        <taxon>Eukaryota</taxon>
        <taxon>Metazoa</taxon>
        <taxon>Ecdysozoa</taxon>
        <taxon>Arthropoda</taxon>
        <taxon>Hexapoda</taxon>
        <taxon>Insecta</taxon>
        <taxon>Pterygota</taxon>
        <taxon>Neoptera</taxon>
        <taxon>Endopterygota</taxon>
        <taxon>Lepidoptera</taxon>
        <taxon>Glossata</taxon>
        <taxon>Ditrysia</taxon>
        <taxon>Papilionoidea</taxon>
        <taxon>Papilionidae</taxon>
        <taxon>Parnassiinae</taxon>
        <taxon>Parnassini</taxon>
        <taxon>Parnassius</taxon>
        <taxon>Driopa</taxon>
    </lineage>
</organism>
<feature type="compositionally biased region" description="Basic and acidic residues" evidence="2">
    <location>
        <begin position="1489"/>
        <end position="1499"/>
    </location>
</feature>
<dbReference type="PANTHER" id="PTHR47331">
    <property type="entry name" value="PHD-TYPE DOMAIN-CONTAINING PROTEIN"/>
    <property type="match status" value="1"/>
</dbReference>